<protein>
    <submittedName>
        <fullName evidence="4">Putative acyltransferase</fullName>
    </submittedName>
</protein>
<proteinExistence type="predicted"/>
<dbReference type="RefSeq" id="WP_067279487.1">
    <property type="nucleotide sequence ID" value="NZ_LOHS01000088.1"/>
</dbReference>
<dbReference type="CDD" id="cd04301">
    <property type="entry name" value="NAT_SF"/>
    <property type="match status" value="1"/>
</dbReference>
<name>A0A177HPN7_9ACTN</name>
<gene>
    <name evidence="4" type="ORF">STSP_39360</name>
</gene>
<evidence type="ECO:0000313" key="4">
    <source>
        <dbReference type="EMBL" id="OAH12590.1"/>
    </source>
</evidence>
<reference evidence="4 5" key="1">
    <citation type="submission" date="2015-12" db="EMBL/GenBank/DDBJ databases">
        <title>Genome sequence of Streptomyces sp. G25.</title>
        <authorList>
            <person name="Poehlein A."/>
            <person name="Roettig A."/>
            <person name="Hiessl S."/>
            <person name="Hauschild P."/>
            <person name="Schauer J."/>
            <person name="Madkour M.H."/>
            <person name="Al-Ansari A.M."/>
            <person name="Almakishah N.H."/>
            <person name="Steinbuechel A."/>
            <person name="Daniel R."/>
        </authorList>
    </citation>
    <scope>NUCLEOTIDE SEQUENCE [LARGE SCALE GENOMIC DNA]</scope>
    <source>
        <strain evidence="5">G25(2015)</strain>
    </source>
</reference>
<evidence type="ECO:0000256" key="2">
    <source>
        <dbReference type="ARBA" id="ARBA00023315"/>
    </source>
</evidence>
<sequence>MAITVRPFRSGDAPRVAEIVHRCLREVNSRDYPADIIDRMCAHFTAERFIELSRCRLVYVAVDHGSTAVGRVVGTVSRDGNRVYSMFVDPDLARRGIGRRLMQHIEALAAHDGYDHMETGASLTAHRFYLKLVYSDVRDTETEFGLNHILRKPLKP</sequence>
<keyword evidence="1 4" id="KW-0808">Transferase</keyword>
<feature type="domain" description="N-acetyltransferase" evidence="3">
    <location>
        <begin position="3"/>
        <end position="156"/>
    </location>
</feature>
<organism evidence="4 5">
    <name type="scientific">Streptomyces jeddahensis</name>
    <dbReference type="NCBI Taxonomy" id="1716141"/>
    <lineage>
        <taxon>Bacteria</taxon>
        <taxon>Bacillati</taxon>
        <taxon>Actinomycetota</taxon>
        <taxon>Actinomycetes</taxon>
        <taxon>Kitasatosporales</taxon>
        <taxon>Streptomycetaceae</taxon>
        <taxon>Streptomyces</taxon>
    </lineage>
</organism>
<dbReference type="Pfam" id="PF13673">
    <property type="entry name" value="Acetyltransf_10"/>
    <property type="match status" value="1"/>
</dbReference>
<dbReference type="AlphaFoldDB" id="A0A177HPN7"/>
<accession>A0A177HPN7</accession>
<evidence type="ECO:0000256" key="1">
    <source>
        <dbReference type="ARBA" id="ARBA00022679"/>
    </source>
</evidence>
<dbReference type="OrthoDB" id="164032at2"/>
<dbReference type="SUPFAM" id="SSF55729">
    <property type="entry name" value="Acyl-CoA N-acyltransferases (Nat)"/>
    <property type="match status" value="1"/>
</dbReference>
<dbReference type="STRING" id="1716141.STSP_39360"/>
<comment type="caution">
    <text evidence="4">The sequence shown here is derived from an EMBL/GenBank/DDBJ whole genome shotgun (WGS) entry which is preliminary data.</text>
</comment>
<dbReference type="Proteomes" id="UP000077381">
    <property type="component" value="Unassembled WGS sequence"/>
</dbReference>
<dbReference type="EMBL" id="LOHS01000088">
    <property type="protein sequence ID" value="OAH12590.1"/>
    <property type="molecule type" value="Genomic_DNA"/>
</dbReference>
<dbReference type="InterPro" id="IPR050832">
    <property type="entry name" value="Bact_Acetyltransf"/>
</dbReference>
<dbReference type="Gene3D" id="3.40.630.30">
    <property type="match status" value="1"/>
</dbReference>
<dbReference type="InterPro" id="IPR016181">
    <property type="entry name" value="Acyl_CoA_acyltransferase"/>
</dbReference>
<dbReference type="InterPro" id="IPR000182">
    <property type="entry name" value="GNAT_dom"/>
</dbReference>
<evidence type="ECO:0000259" key="3">
    <source>
        <dbReference type="PROSITE" id="PS51186"/>
    </source>
</evidence>
<dbReference type="PATRIC" id="fig|1716141.3.peg.4139"/>
<dbReference type="PANTHER" id="PTHR43877">
    <property type="entry name" value="AMINOALKYLPHOSPHONATE N-ACETYLTRANSFERASE-RELATED-RELATED"/>
    <property type="match status" value="1"/>
</dbReference>
<keyword evidence="5" id="KW-1185">Reference proteome</keyword>
<dbReference type="GO" id="GO:0016747">
    <property type="term" value="F:acyltransferase activity, transferring groups other than amino-acyl groups"/>
    <property type="evidence" value="ECO:0007669"/>
    <property type="project" value="InterPro"/>
</dbReference>
<keyword evidence="2 4" id="KW-0012">Acyltransferase</keyword>
<evidence type="ECO:0000313" key="5">
    <source>
        <dbReference type="Proteomes" id="UP000077381"/>
    </source>
</evidence>
<dbReference type="PANTHER" id="PTHR43877:SF1">
    <property type="entry name" value="ACETYLTRANSFERASE"/>
    <property type="match status" value="1"/>
</dbReference>
<dbReference type="PROSITE" id="PS51186">
    <property type="entry name" value="GNAT"/>
    <property type="match status" value="1"/>
</dbReference>